<dbReference type="EMBL" id="CP021112">
    <property type="protein sequence ID" value="ARQ03035.1"/>
    <property type="molecule type" value="Genomic_DNA"/>
</dbReference>
<dbReference type="AlphaFoldDB" id="A0A1W7A1X3"/>
<name>A0A1W7A1X3_9HYPH</name>
<dbReference type="Proteomes" id="UP000194137">
    <property type="component" value="Chromosome"/>
</dbReference>
<sequence>MSANLSTFGKLPCAQCGARLIAPVWSEYVDERRVRHLWSCDDCQYQFETVVFFCSTETPGIVPSSLVA</sequence>
<evidence type="ECO:0000313" key="2">
    <source>
        <dbReference type="Proteomes" id="UP000194137"/>
    </source>
</evidence>
<reference evidence="1 2" key="1">
    <citation type="submission" date="2017-05" db="EMBL/GenBank/DDBJ databases">
        <title>Full genome sequence of Pseudorhodoplanes sinuspersici.</title>
        <authorList>
            <person name="Dastgheib S.M.M."/>
            <person name="Shavandi M."/>
            <person name="Tirandaz H."/>
        </authorList>
    </citation>
    <scope>NUCLEOTIDE SEQUENCE [LARGE SCALE GENOMIC DNA]</scope>
    <source>
        <strain evidence="1 2">RIPI110</strain>
    </source>
</reference>
<keyword evidence="2" id="KW-1185">Reference proteome</keyword>
<organism evidence="1 2">
    <name type="scientific">Pseudorhodoplanes sinuspersici</name>
    <dbReference type="NCBI Taxonomy" id="1235591"/>
    <lineage>
        <taxon>Bacteria</taxon>
        <taxon>Pseudomonadati</taxon>
        <taxon>Pseudomonadota</taxon>
        <taxon>Alphaproteobacteria</taxon>
        <taxon>Hyphomicrobiales</taxon>
        <taxon>Pseudorhodoplanes</taxon>
    </lineage>
</organism>
<gene>
    <name evidence="1" type="ORF">CAK95_17540</name>
</gene>
<dbReference type="KEGG" id="psin:CAK95_17540"/>
<proteinExistence type="predicted"/>
<protein>
    <submittedName>
        <fullName evidence="1">Uncharacterized protein</fullName>
    </submittedName>
</protein>
<accession>A0A1W7A1X3</accession>
<evidence type="ECO:0000313" key="1">
    <source>
        <dbReference type="EMBL" id="ARQ03035.1"/>
    </source>
</evidence>